<keyword evidence="5" id="KW-1185">Reference proteome</keyword>
<evidence type="ECO:0000259" key="3">
    <source>
        <dbReference type="Pfam" id="PF14961"/>
    </source>
</evidence>
<protein>
    <submittedName>
        <fullName evidence="6">Protein broad-minded-like</fullName>
    </submittedName>
</protein>
<evidence type="ECO:0000313" key="6">
    <source>
        <dbReference type="RefSeq" id="XP_033351150.1"/>
    </source>
</evidence>
<dbReference type="Pfam" id="PF23440">
    <property type="entry name" value="BROMI_C"/>
    <property type="match status" value="1"/>
</dbReference>
<evidence type="ECO:0000256" key="1">
    <source>
        <dbReference type="SAM" id="MobiDB-lite"/>
    </source>
</evidence>
<feature type="domain" description="BROMI C-terminal Rab TBC-like" evidence="4">
    <location>
        <begin position="727"/>
        <end position="1113"/>
    </location>
</feature>
<accession>A0A6J3KE80</accession>
<dbReference type="AlphaFoldDB" id="A0A6J3KE80"/>
<gene>
    <name evidence="6" type="primary">LOC117234248</name>
</gene>
<dbReference type="InterPro" id="IPR055392">
    <property type="entry name" value="BROMI_C"/>
</dbReference>
<dbReference type="Pfam" id="PF14961">
    <property type="entry name" value="BROMI"/>
    <property type="match status" value="1"/>
</dbReference>
<feature type="domain" description="BROMI middle region" evidence="3">
    <location>
        <begin position="102"/>
        <end position="366"/>
    </location>
</feature>
<dbReference type="GeneID" id="117234248"/>
<reference evidence="6" key="1">
    <citation type="submission" date="2025-08" db="UniProtKB">
        <authorList>
            <consortium name="RefSeq"/>
        </authorList>
    </citation>
    <scope>IDENTIFICATION</scope>
    <source>
        <tissue evidence="6">Muscle</tissue>
    </source>
</reference>
<feature type="compositionally biased region" description="Low complexity" evidence="1">
    <location>
        <begin position="75"/>
        <end position="87"/>
    </location>
</feature>
<evidence type="ECO:0000256" key="2">
    <source>
        <dbReference type="SAM" id="Phobius"/>
    </source>
</evidence>
<evidence type="ECO:0000259" key="4">
    <source>
        <dbReference type="Pfam" id="PF23440"/>
    </source>
</evidence>
<organism evidence="5 6">
    <name type="scientific">Bombus vosnesenskii</name>
    <dbReference type="NCBI Taxonomy" id="207650"/>
    <lineage>
        <taxon>Eukaryota</taxon>
        <taxon>Metazoa</taxon>
        <taxon>Ecdysozoa</taxon>
        <taxon>Arthropoda</taxon>
        <taxon>Hexapoda</taxon>
        <taxon>Insecta</taxon>
        <taxon>Pterygota</taxon>
        <taxon>Neoptera</taxon>
        <taxon>Endopterygota</taxon>
        <taxon>Hymenoptera</taxon>
        <taxon>Apocrita</taxon>
        <taxon>Aculeata</taxon>
        <taxon>Apoidea</taxon>
        <taxon>Anthophila</taxon>
        <taxon>Apidae</taxon>
        <taxon>Bombus</taxon>
        <taxon>Pyrobombus</taxon>
    </lineage>
</organism>
<keyword evidence="2" id="KW-0472">Membrane</keyword>
<dbReference type="KEGG" id="bvk:117234248"/>
<feature type="region of interest" description="Disordered" evidence="1">
    <location>
        <begin position="71"/>
        <end position="91"/>
    </location>
</feature>
<proteinExistence type="predicted"/>
<evidence type="ECO:0000313" key="5">
    <source>
        <dbReference type="Proteomes" id="UP000504631"/>
    </source>
</evidence>
<dbReference type="InterPro" id="IPR032735">
    <property type="entry name" value="BROMI_M"/>
</dbReference>
<dbReference type="RefSeq" id="XP_033351150.1">
    <property type="nucleotide sequence ID" value="XM_033495259.1"/>
</dbReference>
<sequence>MEGDISPNLQKWIKRCLKKEFEANIQKSLREDVDNINIAQKIIRSKEMFILVNSIRATIVEQSTSRSTSTLLFDSRPQSSSSCISDQTSEDWNSPLNNDECYNVILDKINQNKPAHVRLAGYEILLKSELSNLNNNPIWDSLQKSLLDGLIDESRSIFEASLQVHAKLLSCLQSYDVYTNLLNGFNAQYHSQKTFEILPTLISGINFKFFFHERIFRIIHLILRYHEEKLKSARNPDKTIEQMIEEFIIFLSTHEFGTATQTKTLNILNIISVLEPRADWSRKWIVSLATRKIFLTAIGKSPNLLQQIMHYVQRGLEEPPHSIAASIYDDPMEVIINGSTVETVTYLHCLCFVSQLCVYKAGRELLKENTFDIPFSVSGFLTASLRALNKLSIETLSSVYDVSCYALQFVLDQPTILYDYEFYHIALCHLSSFSENNINIWPHTLNIILCMLDTADGSTFLISECKEHTVNFESNISKCPAMFIIIIASNMLRQPLSIMNVEYLVKLFEVIQKLFNIFDAYEIIQYKVEKEFYPAVSYFYKKLDKSYFENENKAQQINSAINTLLLKMVSIPYGLKSLVQESSVFQELIEGSTAPLRMSWTSIEVVNFVSSAAFFHLGYNVIANLAPHVLSTLLSETCKILEDPHYFHDPWDHENIQKFLHILKIFSLNFKCFCAFMSNIKESYNNEEHNYPLNLSELFNDSINPESNYHYLGLLSLNIVIWNLNICLYLLELLNFQNILLGFQNFNTEVISEELNTKYIDDYTLIQHKIISKTYFVKSKDEEEVSEPEEYNLPKLLPLELIKENSFSETEYGTELESLLQENRSGLLDNNWVQQIREAYIASQDPIKNTVLIQLVDQMQKAIPTSEWGEIFQWKENISSNIDCWFSEEIHGIDLVLYYAEQNDVLKNTVEMKEKLQEFINACYAFIQYERPAKFDGFDWFLSTVFIICKGDVDRCKTFITQLIQFPVTPFLWCNLGKVVDKNIKEECATQYTFMQILESIVSNELPHIKFALKNASGVDWSLICNLMVSQCFLGILPLPQIMHFFAICVLFSPDYIIYYCVSLLYHCQFSIMESTTNGKLWPEHMVLDDYQCHNYIKFMDSLDKRYGNKILPKFSVKGFN</sequence>
<name>A0A6J3KE80_9HYME</name>
<dbReference type="Proteomes" id="UP000504631">
    <property type="component" value="Unplaced"/>
</dbReference>
<keyword evidence="2" id="KW-0812">Transmembrane</keyword>
<feature type="transmembrane region" description="Helical" evidence="2">
    <location>
        <begin position="1045"/>
        <end position="1066"/>
    </location>
</feature>
<keyword evidence="2" id="KW-1133">Transmembrane helix</keyword>